<feature type="region of interest" description="Disordered" evidence="1">
    <location>
        <begin position="84"/>
        <end position="133"/>
    </location>
</feature>
<dbReference type="GeneID" id="64636080"/>
<dbReference type="OrthoDB" id="10252740at2759"/>
<keyword evidence="3" id="KW-1185">Reference proteome</keyword>
<feature type="non-terminal residue" evidence="2">
    <location>
        <position position="193"/>
    </location>
</feature>
<dbReference type="EMBL" id="JABBWG010000064">
    <property type="protein sequence ID" value="KAG1803979.1"/>
    <property type="molecule type" value="Genomic_DNA"/>
</dbReference>
<comment type="caution">
    <text evidence="2">The sequence shown here is derived from an EMBL/GenBank/DDBJ whole genome shotgun (WGS) entry which is preliminary data.</text>
</comment>
<evidence type="ECO:0000313" key="3">
    <source>
        <dbReference type="Proteomes" id="UP000807769"/>
    </source>
</evidence>
<feature type="compositionally biased region" description="Gly residues" evidence="1">
    <location>
        <begin position="98"/>
        <end position="133"/>
    </location>
</feature>
<sequence>MITFRLQSFYNDFYWITSKLTRPPCQVSLLLKLSGRTRNCHVSCSSELWNKCGPGTTHLGQVTTHDLRLTQRLRKRYPRSACDYKNPPSVIMSNPSRGRGGTQGGYPGGPRGSAGGFSGGRGSGTRGGYGGGSRGGVPGDLIFRGPASVDQRLATLDQLVSSFNKLTFNPKRPHRPGFGTLGRSITLRANFFP</sequence>
<dbReference type="RefSeq" id="XP_041186677.1">
    <property type="nucleotide sequence ID" value="XM_041342064.1"/>
</dbReference>
<protein>
    <submittedName>
        <fullName evidence="2">Uncharacterized protein</fullName>
    </submittedName>
</protein>
<dbReference type="AlphaFoldDB" id="A0A9P7J5S6"/>
<organism evidence="2 3">
    <name type="scientific">Suillus subaureus</name>
    <dbReference type="NCBI Taxonomy" id="48587"/>
    <lineage>
        <taxon>Eukaryota</taxon>
        <taxon>Fungi</taxon>
        <taxon>Dikarya</taxon>
        <taxon>Basidiomycota</taxon>
        <taxon>Agaricomycotina</taxon>
        <taxon>Agaricomycetes</taxon>
        <taxon>Agaricomycetidae</taxon>
        <taxon>Boletales</taxon>
        <taxon>Suillineae</taxon>
        <taxon>Suillaceae</taxon>
        <taxon>Suillus</taxon>
    </lineage>
</organism>
<evidence type="ECO:0000313" key="2">
    <source>
        <dbReference type="EMBL" id="KAG1803979.1"/>
    </source>
</evidence>
<gene>
    <name evidence="2" type="ORF">BJ212DRAFT_1571101</name>
</gene>
<accession>A0A9P7J5S6</accession>
<dbReference type="Proteomes" id="UP000807769">
    <property type="component" value="Unassembled WGS sequence"/>
</dbReference>
<evidence type="ECO:0000256" key="1">
    <source>
        <dbReference type="SAM" id="MobiDB-lite"/>
    </source>
</evidence>
<name>A0A9P7J5S6_9AGAM</name>
<reference evidence="2" key="1">
    <citation type="journal article" date="2020" name="New Phytol.">
        <title>Comparative genomics reveals dynamic genome evolution in host specialist ectomycorrhizal fungi.</title>
        <authorList>
            <person name="Lofgren L.A."/>
            <person name="Nguyen N.H."/>
            <person name="Vilgalys R."/>
            <person name="Ruytinx J."/>
            <person name="Liao H.L."/>
            <person name="Branco S."/>
            <person name="Kuo A."/>
            <person name="LaButti K."/>
            <person name="Lipzen A."/>
            <person name="Andreopoulos W."/>
            <person name="Pangilinan J."/>
            <person name="Riley R."/>
            <person name="Hundley H."/>
            <person name="Na H."/>
            <person name="Barry K."/>
            <person name="Grigoriev I.V."/>
            <person name="Stajich J.E."/>
            <person name="Kennedy P.G."/>
        </authorList>
    </citation>
    <scope>NUCLEOTIDE SEQUENCE</scope>
    <source>
        <strain evidence="2">MN1</strain>
    </source>
</reference>
<proteinExistence type="predicted"/>